<dbReference type="PANTHER" id="PTHR13126">
    <property type="entry name" value="CHAPERONE ATP11"/>
    <property type="match status" value="1"/>
</dbReference>
<keyword evidence="4" id="KW-0496">Mitochondrion</keyword>
<comment type="subcellular location">
    <subcellularLocation>
        <location evidence="1">Mitochondrion</location>
    </subcellularLocation>
</comment>
<dbReference type="OrthoDB" id="16535at2759"/>
<dbReference type="GO" id="GO:0005739">
    <property type="term" value="C:mitochondrion"/>
    <property type="evidence" value="ECO:0007669"/>
    <property type="project" value="UniProtKB-SubCell"/>
</dbReference>
<gene>
    <name evidence="6" type="ORF">CANTEDRAFT_115019</name>
</gene>
<keyword evidence="7" id="KW-1185">Reference proteome</keyword>
<evidence type="ECO:0000256" key="1">
    <source>
        <dbReference type="ARBA" id="ARBA00004173"/>
    </source>
</evidence>
<dbReference type="Pfam" id="PF06644">
    <property type="entry name" value="ATP11"/>
    <property type="match status" value="1"/>
</dbReference>
<dbReference type="GO" id="GO:0033615">
    <property type="term" value="P:mitochondrial proton-transporting ATP synthase complex assembly"/>
    <property type="evidence" value="ECO:0007669"/>
    <property type="project" value="TreeGrafter"/>
</dbReference>
<dbReference type="HOGENOM" id="CLU_054226_2_0_1"/>
<comment type="similarity">
    <text evidence="2">Belongs to the ATP11 family.</text>
</comment>
<dbReference type="EMBL" id="GL996527">
    <property type="protein sequence ID" value="EGV62559.1"/>
    <property type="molecule type" value="Genomic_DNA"/>
</dbReference>
<dbReference type="AlphaFoldDB" id="G3BBJ3"/>
<sequence length="299" mass="34889">MFLRRSLTFRQIIWTKQCQPHTFYRLNSTKAELLQKYKDKLEAKAKILGYQSVEDLNESLKDDIEARKKQLNAIDPLKDLEGFEAEQASKMKKNILDHQIKIRDPIKRDAPIAPYKTLDSFVDSAKLKDLNKQEIEYIWRARFQKDDRSMVAILGATQFSNMYALGFKNRTFILPLAKESGGYEMHFVQWSFVGPETTHCMLTTLAEYKLHNEYAKPHSTIMFHQELAHEKDVVLMNCHVEKESNVSLADAQFLILNIQRFYGAMKSISKAKLELLEAFNRGEEMFDMEKLIEEATSFE</sequence>
<evidence type="ECO:0000256" key="4">
    <source>
        <dbReference type="ARBA" id="ARBA00023128"/>
    </source>
</evidence>
<dbReference type="RefSeq" id="XP_006688729.1">
    <property type="nucleotide sequence ID" value="XM_006688666.1"/>
</dbReference>
<accession>G3BBJ3</accession>
<dbReference type="STRING" id="590646.G3BBJ3"/>
<evidence type="ECO:0000256" key="3">
    <source>
        <dbReference type="ARBA" id="ARBA00022946"/>
    </source>
</evidence>
<dbReference type="PANTHER" id="PTHR13126:SF0">
    <property type="entry name" value="ATP SYNTHASE MITOCHONDRIAL F1 COMPLEX ASSEMBLY FACTOR 1"/>
    <property type="match status" value="1"/>
</dbReference>
<evidence type="ECO:0000313" key="6">
    <source>
        <dbReference type="EMBL" id="EGV62559.1"/>
    </source>
</evidence>
<dbReference type="KEGG" id="cten:18247676"/>
<dbReference type="eggNOG" id="KOG3281">
    <property type="taxonomic scope" value="Eukaryota"/>
</dbReference>
<evidence type="ECO:0000313" key="7">
    <source>
        <dbReference type="Proteomes" id="UP000000707"/>
    </source>
</evidence>
<dbReference type="GeneID" id="18247676"/>
<dbReference type="InterPro" id="IPR010591">
    <property type="entry name" value="ATP11"/>
</dbReference>
<name>G3BBJ3_CANTC</name>
<evidence type="ECO:0000256" key="2">
    <source>
        <dbReference type="ARBA" id="ARBA00009116"/>
    </source>
</evidence>
<organism evidence="7">
    <name type="scientific">Candida tenuis (strain ATCC 10573 / BCRC 21748 / CBS 615 / JCM 9827 / NBRC 10315 / NRRL Y-1498 / VKM Y-70)</name>
    <name type="common">Yeast</name>
    <name type="synonym">Yamadazyma tenuis</name>
    <dbReference type="NCBI Taxonomy" id="590646"/>
    <lineage>
        <taxon>Eukaryota</taxon>
        <taxon>Fungi</taxon>
        <taxon>Dikarya</taxon>
        <taxon>Ascomycota</taxon>
        <taxon>Saccharomycotina</taxon>
        <taxon>Pichiomycetes</taxon>
        <taxon>Debaryomycetaceae</taxon>
        <taxon>Yamadazyma</taxon>
    </lineage>
</organism>
<protein>
    <submittedName>
        <fullName evidence="5">ATP11-domain-containing protein</fullName>
    </submittedName>
</protein>
<keyword evidence="3" id="KW-0809">Transit peptide</keyword>
<proteinExistence type="inferred from homology"/>
<dbReference type="Proteomes" id="UP000000707">
    <property type="component" value="Unassembled WGS sequence"/>
</dbReference>
<reference evidence="6 7" key="1">
    <citation type="journal article" date="2011" name="Proc. Natl. Acad. Sci. U.S.A.">
        <title>Comparative genomics of xylose-fermenting fungi for enhanced biofuel production.</title>
        <authorList>
            <person name="Wohlbach D.J."/>
            <person name="Kuo A."/>
            <person name="Sato T.K."/>
            <person name="Potts K.M."/>
            <person name="Salamov A.A."/>
            <person name="LaButti K.M."/>
            <person name="Sun H."/>
            <person name="Clum A."/>
            <person name="Pangilinan J.L."/>
            <person name="Lindquist E.A."/>
            <person name="Lucas S."/>
            <person name="Lapidus A."/>
            <person name="Jin M."/>
            <person name="Gunawan C."/>
            <person name="Balan V."/>
            <person name="Dale B.E."/>
            <person name="Jeffries T.W."/>
            <person name="Zinkel R."/>
            <person name="Barry K.W."/>
            <person name="Grigoriev I.V."/>
            <person name="Gasch A.P."/>
        </authorList>
    </citation>
    <scope>NUCLEOTIDE SEQUENCE [LARGE SCALE GENOMIC DNA]</scope>
    <source>
        <strain evidence="6">ATCC 10573</strain>
        <strain evidence="7">ATCC 10573 / BCRC 21748 / CBS 615 / JCM 9827 / NBRC 10315 / NRRL Y-1498 / VKM Y-70</strain>
    </source>
</reference>
<evidence type="ECO:0000313" key="5">
    <source>
        <dbReference type="EMBL" id="EGV62558.1"/>
    </source>
</evidence>
<dbReference type="EMBL" id="GL996527">
    <property type="protein sequence ID" value="EGV62558.1"/>
    <property type="molecule type" value="Genomic_DNA"/>
</dbReference>